<protein>
    <submittedName>
        <fullName evidence="2">Uncharacterized protein</fullName>
    </submittedName>
</protein>
<reference evidence="2 3" key="1">
    <citation type="journal article" date="2016" name="Mol. Biol. Evol.">
        <title>Comparative Genomics of Early-Diverging Mushroom-Forming Fungi Provides Insights into the Origins of Lignocellulose Decay Capabilities.</title>
        <authorList>
            <person name="Nagy L.G."/>
            <person name="Riley R."/>
            <person name="Tritt A."/>
            <person name="Adam C."/>
            <person name="Daum C."/>
            <person name="Floudas D."/>
            <person name="Sun H."/>
            <person name="Yadav J.S."/>
            <person name="Pangilinan J."/>
            <person name="Larsson K.H."/>
            <person name="Matsuura K."/>
            <person name="Barry K."/>
            <person name="Labutti K."/>
            <person name="Kuo R."/>
            <person name="Ohm R.A."/>
            <person name="Bhattacharya S.S."/>
            <person name="Shirouzu T."/>
            <person name="Yoshinaga Y."/>
            <person name="Martin F.M."/>
            <person name="Grigoriev I.V."/>
            <person name="Hibbett D.S."/>
        </authorList>
    </citation>
    <scope>NUCLEOTIDE SEQUENCE [LARGE SCALE GENOMIC DNA]</scope>
    <source>
        <strain evidence="2 3">L-15889</strain>
    </source>
</reference>
<name>A0A165L9J3_9APHY</name>
<proteinExistence type="predicted"/>
<feature type="compositionally biased region" description="Pro residues" evidence="1">
    <location>
        <begin position="59"/>
        <end position="70"/>
    </location>
</feature>
<dbReference type="EMBL" id="KV429140">
    <property type="protein sequence ID" value="KZT64123.1"/>
    <property type="molecule type" value="Genomic_DNA"/>
</dbReference>
<dbReference type="Proteomes" id="UP000076727">
    <property type="component" value="Unassembled WGS sequence"/>
</dbReference>
<evidence type="ECO:0000313" key="3">
    <source>
        <dbReference type="Proteomes" id="UP000076727"/>
    </source>
</evidence>
<gene>
    <name evidence="2" type="ORF">DAEQUDRAFT_52531</name>
</gene>
<keyword evidence="3" id="KW-1185">Reference proteome</keyword>
<feature type="region of interest" description="Disordered" evidence="1">
    <location>
        <begin position="126"/>
        <end position="147"/>
    </location>
</feature>
<sequence length="147" mass="16336">MALGELWRACDWERDRVTEEAWGRLGAADWNASALPSRDCWHKVIRTASCFPRQARGPPRSPQPRIPPDPASRTPDTRILLVAAHGPPPPRATGPHRTQLVLALPNLRPFRGCLCGCECQSRPLAFQHSSRPGPGRLHAQTQQRDST</sequence>
<organism evidence="2 3">
    <name type="scientific">Daedalea quercina L-15889</name>
    <dbReference type="NCBI Taxonomy" id="1314783"/>
    <lineage>
        <taxon>Eukaryota</taxon>
        <taxon>Fungi</taxon>
        <taxon>Dikarya</taxon>
        <taxon>Basidiomycota</taxon>
        <taxon>Agaricomycotina</taxon>
        <taxon>Agaricomycetes</taxon>
        <taxon>Polyporales</taxon>
        <taxon>Fomitopsis</taxon>
    </lineage>
</organism>
<accession>A0A165L9J3</accession>
<dbReference type="AlphaFoldDB" id="A0A165L9J3"/>
<evidence type="ECO:0000313" key="2">
    <source>
        <dbReference type="EMBL" id="KZT64123.1"/>
    </source>
</evidence>
<evidence type="ECO:0000256" key="1">
    <source>
        <dbReference type="SAM" id="MobiDB-lite"/>
    </source>
</evidence>
<feature type="region of interest" description="Disordered" evidence="1">
    <location>
        <begin position="51"/>
        <end position="77"/>
    </location>
</feature>